<feature type="signal peptide" evidence="1">
    <location>
        <begin position="1"/>
        <end position="30"/>
    </location>
</feature>
<dbReference type="Proteomes" id="UP000003448">
    <property type="component" value="Unassembled WGS sequence"/>
</dbReference>
<accession>I0KYF2</accession>
<dbReference type="AlphaFoldDB" id="I0KYF2"/>
<dbReference type="EMBL" id="CAIE01000014">
    <property type="protein sequence ID" value="CCH16599.1"/>
    <property type="molecule type" value="Genomic_DNA"/>
</dbReference>
<organism evidence="2 3">
    <name type="scientific">Micromonospora lupini str. Lupac 08</name>
    <dbReference type="NCBI Taxonomy" id="1150864"/>
    <lineage>
        <taxon>Bacteria</taxon>
        <taxon>Bacillati</taxon>
        <taxon>Actinomycetota</taxon>
        <taxon>Actinomycetes</taxon>
        <taxon>Micromonosporales</taxon>
        <taxon>Micromonosporaceae</taxon>
        <taxon>Micromonospora</taxon>
    </lineage>
</organism>
<comment type="caution">
    <text evidence="2">The sequence shown here is derived from an EMBL/GenBank/DDBJ whole genome shotgun (WGS) entry which is preliminary data.</text>
</comment>
<evidence type="ECO:0008006" key="4">
    <source>
        <dbReference type="Google" id="ProtNLM"/>
    </source>
</evidence>
<feature type="chain" id="PRO_5003630756" description="SH3 domain-containing protein" evidence="1">
    <location>
        <begin position="31"/>
        <end position="130"/>
    </location>
</feature>
<evidence type="ECO:0000256" key="1">
    <source>
        <dbReference type="SAM" id="SignalP"/>
    </source>
</evidence>
<keyword evidence="3" id="KW-1185">Reference proteome</keyword>
<name>I0KYF2_9ACTN</name>
<protein>
    <recommendedName>
        <fullName evidence="4">SH3 domain-containing protein</fullName>
    </recommendedName>
</protein>
<reference evidence="3" key="1">
    <citation type="journal article" date="2012" name="J. Bacteriol.">
        <title>Genome Sequence of Micromonospora lupini Lupac 08, Isolated from Root Nodules of Lupinus angustifolius.</title>
        <authorList>
            <person name="Alonso-Vega P."/>
            <person name="Normand P."/>
            <person name="Bacigalupe R."/>
            <person name="Pujic P."/>
            <person name="Lajus A."/>
            <person name="Vallenet D."/>
            <person name="Carro L."/>
            <person name="Coll P."/>
            <person name="Trujillo M.E."/>
        </authorList>
    </citation>
    <scope>NUCLEOTIDE SEQUENCE [LARGE SCALE GENOMIC DNA]</scope>
    <source>
        <strain evidence="3">Lupac 08</strain>
    </source>
</reference>
<gene>
    <name evidence="2" type="ORF">MILUP08_41513</name>
</gene>
<sequence length="130" mass="13806">MSARTIVRVAAASAMGAALVLGATPVTAQAAESSVTSAAACHSEAWGPYDGGYAFTVSGKKSPLRPAGPYSECGIYYVPANTEFSIDCRLYNDVGNLWYHGDVYVNGAYHTGWMFAGNLSLPYESNYAWC</sequence>
<evidence type="ECO:0000313" key="2">
    <source>
        <dbReference type="EMBL" id="CCH16599.1"/>
    </source>
</evidence>
<dbReference type="OrthoDB" id="495728at2"/>
<keyword evidence="1" id="KW-0732">Signal</keyword>
<dbReference type="RefSeq" id="WP_007456596.1">
    <property type="nucleotide sequence ID" value="NZ_HF570108.1"/>
</dbReference>
<proteinExistence type="predicted"/>
<evidence type="ECO:0000313" key="3">
    <source>
        <dbReference type="Proteomes" id="UP000003448"/>
    </source>
</evidence>